<evidence type="ECO:0000313" key="3">
    <source>
        <dbReference type="EMBL" id="MFC0561411.1"/>
    </source>
</evidence>
<dbReference type="InterPro" id="IPR036291">
    <property type="entry name" value="NAD(P)-bd_dom_sf"/>
</dbReference>
<comment type="caution">
    <text evidence="3">The sequence shown here is derived from an EMBL/GenBank/DDBJ whole genome shotgun (WGS) entry which is preliminary data.</text>
</comment>
<dbReference type="SUPFAM" id="SSF51735">
    <property type="entry name" value="NAD(P)-binding Rossmann-fold domains"/>
    <property type="match status" value="1"/>
</dbReference>
<dbReference type="Pfam" id="PF13561">
    <property type="entry name" value="adh_short_C2"/>
    <property type="match status" value="1"/>
</dbReference>
<dbReference type="Gene3D" id="3.40.50.720">
    <property type="entry name" value="NAD(P)-binding Rossmann-like Domain"/>
    <property type="match status" value="1"/>
</dbReference>
<comment type="similarity">
    <text evidence="1">Belongs to the short-chain dehydrogenases/reductases (SDR) family.</text>
</comment>
<dbReference type="PROSITE" id="PS00061">
    <property type="entry name" value="ADH_SHORT"/>
    <property type="match status" value="1"/>
</dbReference>
<keyword evidence="2 3" id="KW-0560">Oxidoreductase</keyword>
<dbReference type="RefSeq" id="WP_273847875.1">
    <property type="nucleotide sequence ID" value="NZ_JAQQWT010000038.1"/>
</dbReference>
<keyword evidence="4" id="KW-1185">Reference proteome</keyword>
<protein>
    <submittedName>
        <fullName evidence="3">3-oxoacyl-ACP reductase family protein</fullName>
        <ecNumber evidence="3">1.1.1.-</ecNumber>
    </submittedName>
</protein>
<dbReference type="InterPro" id="IPR002347">
    <property type="entry name" value="SDR_fam"/>
</dbReference>
<dbReference type="InterPro" id="IPR020904">
    <property type="entry name" value="Sc_DH/Rdtase_CS"/>
</dbReference>
<proteinExistence type="inferred from homology"/>
<dbReference type="EMBL" id="JBHLTR010000058">
    <property type="protein sequence ID" value="MFC0561411.1"/>
    <property type="molecule type" value="Genomic_DNA"/>
</dbReference>
<sequence>MVLITGGSKGIGEGIVRDFAARGWSAHFTYHNSHEKAECLEREFSNVYAHHADVTDYQTAKAIVKEVTNQHGKIDCLINNAGITKDKTIGFMNESNWRDVIETNLTGNFNYSKFVSKQMMKQKSGSIINIASISGMIGIPGQANYSASKAGIITLTRTMAKELGPFNIKVNVVSPGFIETSMTEGVNYQDMLEGAPLKRVGQIGDITGVVHFLTSSEADYITGQNFVVDGGLSI</sequence>
<dbReference type="EC" id="1.1.1.-" evidence="3"/>
<accession>A0ABV6NL54</accession>
<organism evidence="3 4">
    <name type="scientific">Halalkalibacter alkalisediminis</name>
    <dbReference type="NCBI Taxonomy" id="935616"/>
    <lineage>
        <taxon>Bacteria</taxon>
        <taxon>Bacillati</taxon>
        <taxon>Bacillota</taxon>
        <taxon>Bacilli</taxon>
        <taxon>Bacillales</taxon>
        <taxon>Bacillaceae</taxon>
        <taxon>Halalkalibacter</taxon>
    </lineage>
</organism>
<dbReference type="Proteomes" id="UP001589833">
    <property type="component" value="Unassembled WGS sequence"/>
</dbReference>
<dbReference type="GO" id="GO:0016491">
    <property type="term" value="F:oxidoreductase activity"/>
    <property type="evidence" value="ECO:0007669"/>
    <property type="project" value="UniProtKB-KW"/>
</dbReference>
<dbReference type="PRINTS" id="PR00080">
    <property type="entry name" value="SDRFAMILY"/>
</dbReference>
<name>A0ABV6NL54_9BACI</name>
<evidence type="ECO:0000256" key="1">
    <source>
        <dbReference type="ARBA" id="ARBA00006484"/>
    </source>
</evidence>
<dbReference type="PANTHER" id="PTHR42760">
    <property type="entry name" value="SHORT-CHAIN DEHYDROGENASES/REDUCTASES FAMILY MEMBER"/>
    <property type="match status" value="1"/>
</dbReference>
<reference evidence="3 4" key="1">
    <citation type="submission" date="2024-09" db="EMBL/GenBank/DDBJ databases">
        <authorList>
            <person name="Sun Q."/>
            <person name="Mori K."/>
        </authorList>
    </citation>
    <scope>NUCLEOTIDE SEQUENCE [LARGE SCALE GENOMIC DNA]</scope>
    <source>
        <strain evidence="3 4">NCAIM B.02301</strain>
    </source>
</reference>
<evidence type="ECO:0000313" key="4">
    <source>
        <dbReference type="Proteomes" id="UP001589833"/>
    </source>
</evidence>
<dbReference type="PANTHER" id="PTHR42760:SF133">
    <property type="entry name" value="3-OXOACYL-[ACYL-CARRIER-PROTEIN] REDUCTASE"/>
    <property type="match status" value="1"/>
</dbReference>
<dbReference type="NCBIfam" id="NF009466">
    <property type="entry name" value="PRK12826.1-2"/>
    <property type="match status" value="1"/>
</dbReference>
<evidence type="ECO:0000256" key="2">
    <source>
        <dbReference type="ARBA" id="ARBA00023002"/>
    </source>
</evidence>
<dbReference type="PRINTS" id="PR00081">
    <property type="entry name" value="GDHRDH"/>
</dbReference>
<gene>
    <name evidence="3" type="ORF">ACFFH4_21045</name>
</gene>